<dbReference type="AlphaFoldDB" id="A0A4U6XEP3"/>
<dbReference type="Proteomes" id="UP000310108">
    <property type="component" value="Unassembled WGS sequence"/>
</dbReference>
<name>A0A4U6XEP3_9PEZI</name>
<sequence>MNQPPLSGPAAAAVKQYVQEAKRMFEALAAALGSMDVAAVVATDKTPEEYNIAIEYRDEISAMRTMGKNSQTSVRKMRKDASEAVIAEKLQKIDEGYDKLLTSIDDLYQNVVLWIDDYENKHGRTGNDSAQKA</sequence>
<organism evidence="1 2">
    <name type="scientific">Colletotrichum tanaceti</name>
    <dbReference type="NCBI Taxonomy" id="1306861"/>
    <lineage>
        <taxon>Eukaryota</taxon>
        <taxon>Fungi</taxon>
        <taxon>Dikarya</taxon>
        <taxon>Ascomycota</taxon>
        <taxon>Pezizomycotina</taxon>
        <taxon>Sordariomycetes</taxon>
        <taxon>Hypocreomycetidae</taxon>
        <taxon>Glomerellales</taxon>
        <taxon>Glomerellaceae</taxon>
        <taxon>Colletotrichum</taxon>
        <taxon>Colletotrichum destructivum species complex</taxon>
    </lineage>
</organism>
<proteinExistence type="predicted"/>
<gene>
    <name evidence="1" type="ORF">CTA1_9670</name>
</gene>
<reference evidence="1 2" key="1">
    <citation type="journal article" date="2019" name="PLoS ONE">
        <title>Comparative genome analysis indicates high evolutionary potential of pathogenicity genes in Colletotrichum tanaceti.</title>
        <authorList>
            <person name="Lelwala R.V."/>
            <person name="Korhonen P.K."/>
            <person name="Young N.D."/>
            <person name="Scott J.B."/>
            <person name="Ades P.A."/>
            <person name="Gasser R.B."/>
            <person name="Taylor P.W.J."/>
        </authorList>
    </citation>
    <scope>NUCLEOTIDE SEQUENCE [LARGE SCALE GENOMIC DNA]</scope>
    <source>
        <strain evidence="1">BRIP57314</strain>
    </source>
</reference>
<evidence type="ECO:0000313" key="1">
    <source>
        <dbReference type="EMBL" id="TKW53883.1"/>
    </source>
</evidence>
<keyword evidence="2" id="KW-1185">Reference proteome</keyword>
<protein>
    <submittedName>
        <fullName evidence="1">Uncharacterized protein</fullName>
    </submittedName>
</protein>
<evidence type="ECO:0000313" key="2">
    <source>
        <dbReference type="Proteomes" id="UP000310108"/>
    </source>
</evidence>
<dbReference type="EMBL" id="PJEX01000164">
    <property type="protein sequence ID" value="TKW53883.1"/>
    <property type="molecule type" value="Genomic_DNA"/>
</dbReference>
<comment type="caution">
    <text evidence="1">The sequence shown here is derived from an EMBL/GenBank/DDBJ whole genome shotgun (WGS) entry which is preliminary data.</text>
</comment>
<accession>A0A4U6XEP3</accession>